<comment type="caution">
    <text evidence="8">The sequence shown here is derived from an EMBL/GenBank/DDBJ whole genome shotgun (WGS) entry which is preliminary data.</text>
</comment>
<evidence type="ECO:0000256" key="4">
    <source>
        <dbReference type="ARBA" id="ARBA00022989"/>
    </source>
</evidence>
<keyword evidence="2" id="KW-1003">Cell membrane</keyword>
<evidence type="ECO:0000256" key="1">
    <source>
        <dbReference type="ARBA" id="ARBA00004651"/>
    </source>
</evidence>
<keyword evidence="4 6" id="KW-1133">Transmembrane helix</keyword>
<keyword evidence="9" id="KW-1185">Reference proteome</keyword>
<feature type="transmembrane region" description="Helical" evidence="6">
    <location>
        <begin position="300"/>
        <end position="319"/>
    </location>
</feature>
<feature type="transmembrane region" description="Helical" evidence="6">
    <location>
        <begin position="266"/>
        <end position="288"/>
    </location>
</feature>
<organism evidence="8 9">
    <name type="scientific">Prosthecochloris ethylica</name>
    <dbReference type="NCBI Taxonomy" id="2743976"/>
    <lineage>
        <taxon>Bacteria</taxon>
        <taxon>Pseudomonadati</taxon>
        <taxon>Chlorobiota</taxon>
        <taxon>Chlorobiia</taxon>
        <taxon>Chlorobiales</taxon>
        <taxon>Chlorobiaceae</taxon>
        <taxon>Prosthecochloris</taxon>
    </lineage>
</organism>
<comment type="subcellular location">
    <subcellularLocation>
        <location evidence="1">Cell membrane</location>
        <topology evidence="1">Multi-pass membrane protein</topology>
    </subcellularLocation>
</comment>
<keyword evidence="5 6" id="KW-0472">Membrane</keyword>
<dbReference type="InterPro" id="IPR018076">
    <property type="entry name" value="T2SS_GspF_dom"/>
</dbReference>
<dbReference type="Proteomes" id="UP000619838">
    <property type="component" value="Unassembled WGS sequence"/>
</dbReference>
<evidence type="ECO:0000256" key="6">
    <source>
        <dbReference type="SAM" id="Phobius"/>
    </source>
</evidence>
<protein>
    <submittedName>
        <fullName evidence="8">Type II secretion system F family protein</fullName>
    </submittedName>
</protein>
<dbReference type="Pfam" id="PF00482">
    <property type="entry name" value="T2SSF"/>
    <property type="match status" value="1"/>
</dbReference>
<evidence type="ECO:0000313" key="9">
    <source>
        <dbReference type="Proteomes" id="UP000619838"/>
    </source>
</evidence>
<gene>
    <name evidence="8" type="ORF">INT08_02175</name>
</gene>
<feature type="transmembrane region" description="Helical" evidence="6">
    <location>
        <begin position="6"/>
        <end position="29"/>
    </location>
</feature>
<dbReference type="EMBL" id="JADGII010000002">
    <property type="protein sequence ID" value="MBF0635993.1"/>
    <property type="molecule type" value="Genomic_DNA"/>
</dbReference>
<dbReference type="PANTHER" id="PTHR35007:SF1">
    <property type="entry name" value="PILUS ASSEMBLY PROTEIN"/>
    <property type="match status" value="1"/>
</dbReference>
<feature type="domain" description="Type II secretion system protein GspF" evidence="7">
    <location>
        <begin position="156"/>
        <end position="281"/>
    </location>
</feature>
<name>A0ABR9XQ75_9CHLB</name>
<feature type="transmembrane region" description="Helical" evidence="6">
    <location>
        <begin position="120"/>
        <end position="138"/>
    </location>
</feature>
<accession>A0ABR9XQ75</accession>
<feature type="transmembrane region" description="Helical" evidence="6">
    <location>
        <begin position="97"/>
        <end position="114"/>
    </location>
</feature>
<evidence type="ECO:0000259" key="7">
    <source>
        <dbReference type="Pfam" id="PF00482"/>
    </source>
</evidence>
<sequence>MTTFLIPFFAFLAVILIMLLIYGMWAHFFDQSTRAKKERLQTIHNSVHWGGQPPPSIAQTTLQDSELELWLRSRSATFRKLENLVQRADSPISTRRVTLLVVVLFTAVAALGILRQGNLFFVLVLGAAIACTPILWLLRNANQRRKAFEDKLPETLDYISRALRAGHSLTSALAMIGKEFPAPIGQEFKTVSDEMAFGIPFKNAIGRLADRIRSNDLNFFVISLMIQHETGGNLTELLDGLASTIRERVKLRGKVRTLSSEGRTSAWVLGSMPFVMTAIITVINPRYISVLWSTPQGHTLLLIAGGLMVAGVFVLQRIIRIKV</sequence>
<evidence type="ECO:0000256" key="2">
    <source>
        <dbReference type="ARBA" id="ARBA00022475"/>
    </source>
</evidence>
<dbReference type="InterPro" id="IPR042094">
    <property type="entry name" value="T2SS_GspF_sf"/>
</dbReference>
<dbReference type="PANTHER" id="PTHR35007">
    <property type="entry name" value="INTEGRAL MEMBRANE PROTEIN-RELATED"/>
    <property type="match status" value="1"/>
</dbReference>
<evidence type="ECO:0000256" key="5">
    <source>
        <dbReference type="ARBA" id="ARBA00023136"/>
    </source>
</evidence>
<evidence type="ECO:0000256" key="3">
    <source>
        <dbReference type="ARBA" id="ARBA00022692"/>
    </source>
</evidence>
<evidence type="ECO:0000313" key="8">
    <source>
        <dbReference type="EMBL" id="MBF0635993.1"/>
    </source>
</evidence>
<reference evidence="8 9" key="1">
    <citation type="journal article" date="2020" name="Microorganisms">
        <title>Simultaneous Genome Sequencing of Prosthecochloris ethylica and Desulfuromonas acetoxidans within a Syntrophic Mixture Reveals Unique Pili and Protein Interactions.</title>
        <authorList>
            <person name="Kyndt J.A."/>
            <person name="Van Beeumen J.J."/>
            <person name="Meyer T.E."/>
        </authorList>
    </citation>
    <scope>NUCLEOTIDE SEQUENCE [LARGE SCALE GENOMIC DNA]</scope>
    <source>
        <strain evidence="8 9">N3</strain>
    </source>
</reference>
<keyword evidence="3 6" id="KW-0812">Transmembrane</keyword>
<dbReference type="Gene3D" id="1.20.81.30">
    <property type="entry name" value="Type II secretion system (T2SS), domain F"/>
    <property type="match status" value="1"/>
</dbReference>
<proteinExistence type="predicted"/>